<dbReference type="PANTHER" id="PTHR28207:SF1">
    <property type="entry name" value="ATP SYNTHASE SUBUNIT H, MITOCHONDRIAL"/>
    <property type="match status" value="1"/>
</dbReference>
<dbReference type="KEGG" id="lel:PVL30_001854"/>
<evidence type="ECO:0000256" key="1">
    <source>
        <dbReference type="SAM" id="MobiDB-lite"/>
    </source>
</evidence>
<dbReference type="FunCoup" id="A5DWZ6">
    <property type="interactions" value="108"/>
</dbReference>
<dbReference type="InterPro" id="IPR019711">
    <property type="entry name" value="ATP_synth_F0_suH"/>
</dbReference>
<gene>
    <name evidence="2" type="ORF">LELG_01883</name>
</gene>
<dbReference type="Proteomes" id="UP000001996">
    <property type="component" value="Unassembled WGS sequence"/>
</dbReference>
<sequence length="103" mass="11788">SLSSKRFFSLTPRRSNLIGDLYVNNIRQFKAKPLSQEEIDAAVKKFQLPGKPSIPQIHELSTEEVKTYEDSEVETQTEQATSAEDSSENGDWFVFDTVEEEHH</sequence>
<dbReference type="STRING" id="379508.A5DWZ6"/>
<evidence type="ECO:0000313" key="2">
    <source>
        <dbReference type="EMBL" id="EDK43704.1"/>
    </source>
</evidence>
<dbReference type="OMA" id="EGATRPW"/>
<dbReference type="OrthoDB" id="274752at2759"/>
<proteinExistence type="predicted"/>
<dbReference type="EMBL" id="CH981525">
    <property type="protein sequence ID" value="EDK43704.1"/>
    <property type="molecule type" value="Genomic_DNA"/>
</dbReference>
<dbReference type="HOGENOM" id="CLU_122989_1_0_1"/>
<dbReference type="PANTHER" id="PTHR28207">
    <property type="entry name" value="ATP SYNTHASE SUBUNIT H, MITOCHONDRIAL"/>
    <property type="match status" value="1"/>
</dbReference>
<dbReference type="GO" id="GO:0046933">
    <property type="term" value="F:proton-transporting ATP synthase activity, rotational mechanism"/>
    <property type="evidence" value="ECO:0007669"/>
    <property type="project" value="TreeGrafter"/>
</dbReference>
<feature type="region of interest" description="Disordered" evidence="1">
    <location>
        <begin position="53"/>
        <end position="103"/>
    </location>
</feature>
<dbReference type="AlphaFoldDB" id="A5DWZ6"/>
<reference evidence="2 3" key="1">
    <citation type="journal article" date="2009" name="Nature">
        <title>Evolution of pathogenicity and sexual reproduction in eight Candida genomes.</title>
        <authorList>
            <person name="Butler G."/>
            <person name="Rasmussen M.D."/>
            <person name="Lin M.F."/>
            <person name="Santos M.A."/>
            <person name="Sakthikumar S."/>
            <person name="Munro C.A."/>
            <person name="Rheinbay E."/>
            <person name="Grabherr M."/>
            <person name="Forche A."/>
            <person name="Reedy J.L."/>
            <person name="Agrafioti I."/>
            <person name="Arnaud M.B."/>
            <person name="Bates S."/>
            <person name="Brown A.J."/>
            <person name="Brunke S."/>
            <person name="Costanzo M.C."/>
            <person name="Fitzpatrick D.A."/>
            <person name="de Groot P.W."/>
            <person name="Harris D."/>
            <person name="Hoyer L.L."/>
            <person name="Hube B."/>
            <person name="Klis F.M."/>
            <person name="Kodira C."/>
            <person name="Lennard N."/>
            <person name="Logue M.E."/>
            <person name="Martin R."/>
            <person name="Neiman A.M."/>
            <person name="Nikolaou E."/>
            <person name="Quail M.A."/>
            <person name="Quinn J."/>
            <person name="Santos M.C."/>
            <person name="Schmitzberger F.F."/>
            <person name="Sherlock G."/>
            <person name="Shah P."/>
            <person name="Silverstein K.A."/>
            <person name="Skrzypek M.S."/>
            <person name="Soll D."/>
            <person name="Staggs R."/>
            <person name="Stansfield I."/>
            <person name="Stumpf M.P."/>
            <person name="Sudbery P.E."/>
            <person name="Srikantha T."/>
            <person name="Zeng Q."/>
            <person name="Berman J."/>
            <person name="Berriman M."/>
            <person name="Heitman J."/>
            <person name="Gow N.A."/>
            <person name="Lorenz M.C."/>
            <person name="Birren B.W."/>
            <person name="Kellis M."/>
            <person name="Cuomo C.A."/>
        </authorList>
    </citation>
    <scope>NUCLEOTIDE SEQUENCE [LARGE SCALE GENOMIC DNA]</scope>
    <source>
        <strain evidence="3">ATCC 11503 / BCRC 21390 / CBS 2605 / JCM 1781 / NBRC 1676 / NRRL YB-4239</strain>
    </source>
</reference>
<dbReference type="GeneID" id="5234281"/>
<dbReference type="InParanoid" id="A5DWZ6"/>
<dbReference type="Pfam" id="PF10775">
    <property type="entry name" value="ATP_sub_h"/>
    <property type="match status" value="1"/>
</dbReference>
<feature type="compositionally biased region" description="Basic and acidic residues" evidence="1">
    <location>
        <begin position="60"/>
        <end position="69"/>
    </location>
</feature>
<feature type="non-terminal residue" evidence="2">
    <location>
        <position position="1"/>
    </location>
</feature>
<evidence type="ECO:0008006" key="4">
    <source>
        <dbReference type="Google" id="ProtNLM"/>
    </source>
</evidence>
<organism evidence="2 3">
    <name type="scientific">Lodderomyces elongisporus (strain ATCC 11503 / CBS 2605 / JCM 1781 / NBRC 1676 / NRRL YB-4239)</name>
    <name type="common">Yeast</name>
    <name type="synonym">Saccharomyces elongisporus</name>
    <dbReference type="NCBI Taxonomy" id="379508"/>
    <lineage>
        <taxon>Eukaryota</taxon>
        <taxon>Fungi</taxon>
        <taxon>Dikarya</taxon>
        <taxon>Ascomycota</taxon>
        <taxon>Saccharomycotina</taxon>
        <taxon>Pichiomycetes</taxon>
        <taxon>Debaryomycetaceae</taxon>
        <taxon>Candida/Lodderomyces clade</taxon>
        <taxon>Lodderomyces</taxon>
    </lineage>
</organism>
<protein>
    <recommendedName>
        <fullName evidence="4">ATP synthase subunit H, mitochondrial</fullName>
    </recommendedName>
</protein>
<evidence type="ECO:0000313" key="3">
    <source>
        <dbReference type="Proteomes" id="UP000001996"/>
    </source>
</evidence>
<keyword evidence="3" id="KW-1185">Reference proteome</keyword>
<dbReference type="VEuPathDB" id="FungiDB:LELG_01883"/>
<name>A5DWZ6_LODEL</name>
<accession>A5DWZ6</accession>